<proteinExistence type="predicted"/>
<gene>
    <name evidence="1" type="ORF">MMOR_28880</name>
</gene>
<dbReference type="KEGG" id="mmor:MMOR_28880"/>
<protein>
    <submittedName>
        <fullName evidence="1">Uncharacterized protein</fullName>
    </submittedName>
</protein>
<evidence type="ECO:0000313" key="1">
    <source>
        <dbReference type="EMBL" id="BBX01952.1"/>
    </source>
</evidence>
<sequence length="95" mass="10601">MGKQPGILTMLSHVLIDADYYHRKMRTPKPSGDDALEDSWQNSDYNKIIEMTKRLGAPQATDIVFFLMTIPHNVADVLTQQIRVANEAAAKDGVS</sequence>
<evidence type="ECO:0000313" key="2">
    <source>
        <dbReference type="Proteomes" id="UP000466681"/>
    </source>
</evidence>
<organism evidence="1 2">
    <name type="scientific">Mycolicibacterium moriokaense</name>
    <dbReference type="NCBI Taxonomy" id="39691"/>
    <lineage>
        <taxon>Bacteria</taxon>
        <taxon>Bacillati</taxon>
        <taxon>Actinomycetota</taxon>
        <taxon>Actinomycetes</taxon>
        <taxon>Mycobacteriales</taxon>
        <taxon>Mycobacteriaceae</taxon>
        <taxon>Mycolicibacterium</taxon>
    </lineage>
</organism>
<reference evidence="1 2" key="1">
    <citation type="journal article" date="2019" name="Emerg. Microbes Infect.">
        <title>Comprehensive subspecies identification of 175 nontuberculous mycobacteria species based on 7547 genomic profiles.</title>
        <authorList>
            <person name="Matsumoto Y."/>
            <person name="Kinjo T."/>
            <person name="Motooka D."/>
            <person name="Nabeya D."/>
            <person name="Jung N."/>
            <person name="Uechi K."/>
            <person name="Horii T."/>
            <person name="Iida T."/>
            <person name="Fujita J."/>
            <person name="Nakamura S."/>
        </authorList>
    </citation>
    <scope>NUCLEOTIDE SEQUENCE [LARGE SCALE GENOMIC DNA]</scope>
    <source>
        <strain evidence="1 2">JCM 6375</strain>
    </source>
</reference>
<dbReference type="EMBL" id="AP022560">
    <property type="protein sequence ID" value="BBX01952.1"/>
    <property type="molecule type" value="Genomic_DNA"/>
</dbReference>
<accession>A0AAD1M5U7</accession>
<dbReference type="AlphaFoldDB" id="A0AAD1M5U7"/>
<keyword evidence="2" id="KW-1185">Reference proteome</keyword>
<name>A0AAD1M5U7_9MYCO</name>
<dbReference type="Proteomes" id="UP000466681">
    <property type="component" value="Chromosome"/>
</dbReference>